<dbReference type="Proteomes" id="UP001209076">
    <property type="component" value="Unassembled WGS sequence"/>
</dbReference>
<comment type="caution">
    <text evidence="3">The sequence shown here is derived from an EMBL/GenBank/DDBJ whole genome shotgun (WGS) entry which is preliminary data.</text>
</comment>
<dbReference type="Pfam" id="PF02580">
    <property type="entry name" value="Tyr_Deacylase"/>
    <property type="match status" value="1"/>
</dbReference>
<dbReference type="EC" id="3.1.1.-" evidence="2"/>
<accession>A0ABT2PV67</accession>
<name>A0ABT2PV67_9MOLU</name>
<dbReference type="GO" id="GO:0051499">
    <property type="term" value="F:D-aminoacyl-tRNA deacylase activity"/>
    <property type="evidence" value="ECO:0007669"/>
    <property type="project" value="UniProtKB-EC"/>
</dbReference>
<protein>
    <recommendedName>
        <fullName evidence="2">D-aminoacyl-tRNA deacylase</fullName>
        <shortName evidence="2">DTD</shortName>
        <ecNumber evidence="2">3.1.1.96</ecNumber>
    </recommendedName>
    <alternativeName>
        <fullName evidence="2">Gly-tRNA(Ala) deacylase</fullName>
        <ecNumber evidence="2">3.1.1.-</ecNumber>
    </alternativeName>
</protein>
<dbReference type="NCBIfam" id="TIGR00256">
    <property type="entry name" value="D-aminoacyl-tRNA deacylase"/>
    <property type="match status" value="1"/>
</dbReference>
<proteinExistence type="inferred from homology"/>
<comment type="catalytic activity">
    <reaction evidence="2">
        <text>a D-aminoacyl-tRNA + H2O = a tRNA + a D-alpha-amino acid + H(+)</text>
        <dbReference type="Rhea" id="RHEA:13953"/>
        <dbReference type="Rhea" id="RHEA-COMP:10123"/>
        <dbReference type="Rhea" id="RHEA-COMP:10124"/>
        <dbReference type="ChEBI" id="CHEBI:15377"/>
        <dbReference type="ChEBI" id="CHEBI:15378"/>
        <dbReference type="ChEBI" id="CHEBI:59871"/>
        <dbReference type="ChEBI" id="CHEBI:78442"/>
        <dbReference type="ChEBI" id="CHEBI:79333"/>
        <dbReference type="EC" id="3.1.1.96"/>
    </reaction>
</comment>
<keyword evidence="2" id="KW-0963">Cytoplasm</keyword>
<evidence type="ECO:0000256" key="1">
    <source>
        <dbReference type="ARBA" id="ARBA00009673"/>
    </source>
</evidence>
<dbReference type="Gene3D" id="3.50.80.10">
    <property type="entry name" value="D-tyrosyl-tRNA(Tyr) deacylase"/>
    <property type="match status" value="1"/>
</dbReference>
<comment type="domain">
    <text evidence="2">A Gly-cisPro motif from one monomer fits into the active site of the other monomer to allow specific chiral rejection of L-amino acids.</text>
</comment>
<organism evidence="3 4">
    <name type="scientific">Paracholeplasma vituli</name>
    <dbReference type="NCBI Taxonomy" id="69473"/>
    <lineage>
        <taxon>Bacteria</taxon>
        <taxon>Bacillati</taxon>
        <taxon>Mycoplasmatota</taxon>
        <taxon>Mollicutes</taxon>
        <taxon>Acholeplasmatales</taxon>
        <taxon>Acholeplasmataceae</taxon>
        <taxon>Paracholeplasma</taxon>
    </lineage>
</organism>
<evidence type="ECO:0000313" key="4">
    <source>
        <dbReference type="Proteomes" id="UP001209076"/>
    </source>
</evidence>
<dbReference type="RefSeq" id="WP_262096098.1">
    <property type="nucleotide sequence ID" value="NZ_JAOEGN010000006.1"/>
</dbReference>
<dbReference type="EC" id="3.1.1.96" evidence="2"/>
<reference evidence="4" key="1">
    <citation type="submission" date="2023-07" db="EMBL/GenBank/DDBJ databases">
        <title>Novel Mycoplasma species identified in domestic and wild animals.</title>
        <authorList>
            <person name="Volokhov D.V."/>
            <person name="Furtak V.A."/>
            <person name="Zagorodnyaya T.A."/>
        </authorList>
    </citation>
    <scope>NUCLEOTIDE SEQUENCE [LARGE SCALE GENOMIC DNA]</scope>
    <source>
        <strain evidence="4">92-19</strain>
    </source>
</reference>
<keyword evidence="4" id="KW-1185">Reference proteome</keyword>
<dbReference type="PANTHER" id="PTHR10472:SF5">
    <property type="entry name" value="D-AMINOACYL-TRNA DEACYLASE 1"/>
    <property type="match status" value="1"/>
</dbReference>
<dbReference type="EMBL" id="JAOEGN010000006">
    <property type="protein sequence ID" value="MCU0104844.1"/>
    <property type="molecule type" value="Genomic_DNA"/>
</dbReference>
<comment type="subunit">
    <text evidence="2">Homodimer.</text>
</comment>
<comment type="subcellular location">
    <subcellularLocation>
        <location evidence="2">Cytoplasm</location>
    </subcellularLocation>
</comment>
<comment type="function">
    <text evidence="2">An aminoacyl-tRNA editing enzyme that deacylates mischarged D-aminoacyl-tRNAs. Also deacylates mischarged glycyl-tRNA(Ala), protecting cells against glycine mischarging by AlaRS. Acts via tRNA-based rather than protein-based catalysis; rejects L-amino acids rather than detecting D-amino acids in the active site. By recycling D-aminoacyl-tRNA to D-amino acids and free tRNA molecules, this enzyme counteracts the toxicity associated with the formation of D-aminoacyl-tRNA entities in vivo and helps enforce protein L-homochirality.</text>
</comment>
<comment type="similarity">
    <text evidence="1 2">Belongs to the DTD family.</text>
</comment>
<comment type="catalytic activity">
    <reaction evidence="2">
        <text>glycyl-tRNA(Ala) + H2O = tRNA(Ala) + glycine + H(+)</text>
        <dbReference type="Rhea" id="RHEA:53744"/>
        <dbReference type="Rhea" id="RHEA-COMP:9657"/>
        <dbReference type="Rhea" id="RHEA-COMP:13640"/>
        <dbReference type="ChEBI" id="CHEBI:15377"/>
        <dbReference type="ChEBI" id="CHEBI:15378"/>
        <dbReference type="ChEBI" id="CHEBI:57305"/>
        <dbReference type="ChEBI" id="CHEBI:78442"/>
        <dbReference type="ChEBI" id="CHEBI:78522"/>
    </reaction>
</comment>
<feature type="short sequence motif" description="Gly-cisPro motif, important for rejection of L-amino acids" evidence="2">
    <location>
        <begin position="136"/>
        <end position="137"/>
    </location>
</feature>
<sequence>MKVVIQRVTQASVKVGDYHRSIGIGYLILLGIHVSDTEADYAYILKKILALRVFEDENAKMNLSLSQVNGSILLISQFTLLGSVKGNNRPSFTESAKPDLAKSYYERLAIDLRKSVPIVETGRFREDMKIELINQGPVTIIIDSKE</sequence>
<keyword evidence="2" id="KW-0694">RNA-binding</keyword>
<dbReference type="InterPro" id="IPR023509">
    <property type="entry name" value="DTD-like_sf"/>
</dbReference>
<dbReference type="PANTHER" id="PTHR10472">
    <property type="entry name" value="D-TYROSYL-TRNA TYR DEACYLASE"/>
    <property type="match status" value="1"/>
</dbReference>
<dbReference type="HAMAP" id="MF_00518">
    <property type="entry name" value="Deacylase_Dtd"/>
    <property type="match status" value="1"/>
</dbReference>
<dbReference type="SUPFAM" id="SSF69500">
    <property type="entry name" value="DTD-like"/>
    <property type="match status" value="1"/>
</dbReference>
<dbReference type="InterPro" id="IPR003732">
    <property type="entry name" value="Daa-tRNA_deacyls_DTD"/>
</dbReference>
<keyword evidence="2 3" id="KW-0378">Hydrolase</keyword>
<evidence type="ECO:0000313" key="3">
    <source>
        <dbReference type="EMBL" id="MCU0104844.1"/>
    </source>
</evidence>
<gene>
    <name evidence="2 3" type="primary">dtd</name>
    <name evidence="3" type="ORF">N7603_04155</name>
</gene>
<keyword evidence="2" id="KW-0820">tRNA-binding</keyword>
<evidence type="ECO:0000256" key="2">
    <source>
        <dbReference type="HAMAP-Rule" id="MF_00518"/>
    </source>
</evidence>